<dbReference type="InterPro" id="IPR003342">
    <property type="entry name" value="ArnT-like_N"/>
</dbReference>
<sequence>MSLDALIERWSRGWRGPALAALVAFLAGLPGVFAVPPLDRDESRFAQATAQMLEQEDFVVIRFQDQPRFKKPVGIHWLQAASVSTFSDPETRAIWTYRLPSLLGAMLAAAACAWGAAALFGAPTGLVAGAVLGATFLLSTEAFIAKTDAVLCGTTTLAIAALARMYAEANGGAPTGRLTRLLFWLGLSTAVLVKGPVGLLVVALTALSLWAWDRKGGWLTRLGWGWGVILFFAIVGPWAWAVTVATDGGFWSTAIAGDLAPKLAGGQETHGAPPGYHTIALLLLFFPATLMLPAALMLGWQGRVEPGIRFALAWLVPSWLLFELMPTKLVHYTLPTYGALAWLVAAAAMSKRMSPRLRVAGAGVSAFAGVLLAAGVAYLFKEYGEGSDLFATILTALLLAGAGLAGAILLLRSVPLTALAVALGLGVLGHGALAAGLAPRLEPLWLSARTEAVLAKARLLPRQGITPAPVAVAGYAEPSLVFALGTPTDLGGPVEAATALADARPAVVEAREQAAFEAAVKALGVKPRLIGTVNGLDYSNGDKTTLRVYAPPAEPKETSR</sequence>
<protein>
    <submittedName>
        <fullName evidence="10">ArnT family glycosyltransferase</fullName>
        <ecNumber evidence="10">2.4.-.-</ecNumber>
    </submittedName>
</protein>
<keyword evidence="3 10" id="KW-0328">Glycosyltransferase</keyword>
<feature type="transmembrane region" description="Helical" evidence="8">
    <location>
        <begin position="390"/>
        <end position="411"/>
    </location>
</feature>
<evidence type="ECO:0000256" key="8">
    <source>
        <dbReference type="SAM" id="Phobius"/>
    </source>
</evidence>
<feature type="transmembrane region" description="Helical" evidence="8">
    <location>
        <begin position="105"/>
        <end position="138"/>
    </location>
</feature>
<feature type="domain" description="ArnT-like N-terminal" evidence="9">
    <location>
        <begin position="86"/>
        <end position="244"/>
    </location>
</feature>
<evidence type="ECO:0000313" key="11">
    <source>
        <dbReference type="Proteomes" id="UP001597216"/>
    </source>
</evidence>
<comment type="caution">
    <text evidence="10">The sequence shown here is derived from an EMBL/GenBank/DDBJ whole genome shotgun (WGS) entry which is preliminary data.</text>
</comment>
<evidence type="ECO:0000256" key="3">
    <source>
        <dbReference type="ARBA" id="ARBA00022676"/>
    </source>
</evidence>
<dbReference type="InterPro" id="IPR050297">
    <property type="entry name" value="LipidA_mod_glycosyltrf_83"/>
</dbReference>
<keyword evidence="5 8" id="KW-0812">Transmembrane</keyword>
<dbReference type="PANTHER" id="PTHR33908:SF3">
    <property type="entry name" value="UNDECAPRENYL PHOSPHATE-ALPHA-4-AMINO-4-DEOXY-L-ARABINOSE ARABINOSYL TRANSFERASE"/>
    <property type="match status" value="1"/>
</dbReference>
<feature type="transmembrane region" description="Helical" evidence="8">
    <location>
        <begin position="182"/>
        <end position="210"/>
    </location>
</feature>
<dbReference type="RefSeq" id="WP_377353683.1">
    <property type="nucleotide sequence ID" value="NZ_JBHTLQ010000023.1"/>
</dbReference>
<dbReference type="Pfam" id="PF02366">
    <property type="entry name" value="PMT"/>
    <property type="match status" value="1"/>
</dbReference>
<evidence type="ECO:0000256" key="2">
    <source>
        <dbReference type="ARBA" id="ARBA00022475"/>
    </source>
</evidence>
<keyword evidence="7 8" id="KW-0472">Membrane</keyword>
<dbReference type="PANTHER" id="PTHR33908">
    <property type="entry name" value="MANNOSYLTRANSFERASE YKCB-RELATED"/>
    <property type="match status" value="1"/>
</dbReference>
<keyword evidence="2" id="KW-1003">Cell membrane</keyword>
<feature type="transmembrane region" description="Helical" evidence="8">
    <location>
        <begin position="150"/>
        <end position="167"/>
    </location>
</feature>
<proteinExistence type="predicted"/>
<feature type="transmembrane region" description="Helical" evidence="8">
    <location>
        <begin position="222"/>
        <end position="241"/>
    </location>
</feature>
<feature type="transmembrane region" description="Helical" evidence="8">
    <location>
        <begin position="279"/>
        <end position="300"/>
    </location>
</feature>
<evidence type="ECO:0000259" key="9">
    <source>
        <dbReference type="Pfam" id="PF02366"/>
    </source>
</evidence>
<feature type="transmembrane region" description="Helical" evidence="8">
    <location>
        <begin position="357"/>
        <end position="378"/>
    </location>
</feature>
<accession>A0ABW3T4A4</accession>
<dbReference type="EMBL" id="JBHTLQ010000023">
    <property type="protein sequence ID" value="MFD1191206.1"/>
    <property type="molecule type" value="Genomic_DNA"/>
</dbReference>
<keyword evidence="6 8" id="KW-1133">Transmembrane helix</keyword>
<feature type="transmembrane region" description="Helical" evidence="8">
    <location>
        <begin position="418"/>
        <end position="438"/>
    </location>
</feature>
<evidence type="ECO:0000256" key="1">
    <source>
        <dbReference type="ARBA" id="ARBA00004651"/>
    </source>
</evidence>
<gene>
    <name evidence="10" type="ORF">ACFQ27_11500</name>
</gene>
<dbReference type="EC" id="2.4.-.-" evidence="10"/>
<comment type="subcellular location">
    <subcellularLocation>
        <location evidence="1">Cell membrane</location>
        <topology evidence="1">Multi-pass membrane protein</topology>
    </subcellularLocation>
</comment>
<evidence type="ECO:0000256" key="5">
    <source>
        <dbReference type="ARBA" id="ARBA00022692"/>
    </source>
</evidence>
<keyword evidence="11" id="KW-1185">Reference proteome</keyword>
<evidence type="ECO:0000313" key="10">
    <source>
        <dbReference type="EMBL" id="MFD1191206.1"/>
    </source>
</evidence>
<evidence type="ECO:0000256" key="6">
    <source>
        <dbReference type="ARBA" id="ARBA00022989"/>
    </source>
</evidence>
<feature type="transmembrane region" description="Helical" evidence="8">
    <location>
        <begin position="307"/>
        <end position="326"/>
    </location>
</feature>
<feature type="transmembrane region" description="Helical" evidence="8">
    <location>
        <begin position="332"/>
        <end position="350"/>
    </location>
</feature>
<dbReference type="GO" id="GO:0016757">
    <property type="term" value="F:glycosyltransferase activity"/>
    <property type="evidence" value="ECO:0007669"/>
    <property type="project" value="UniProtKB-KW"/>
</dbReference>
<keyword evidence="4 10" id="KW-0808">Transferase</keyword>
<evidence type="ECO:0000256" key="7">
    <source>
        <dbReference type="ARBA" id="ARBA00023136"/>
    </source>
</evidence>
<dbReference type="Proteomes" id="UP001597216">
    <property type="component" value="Unassembled WGS sequence"/>
</dbReference>
<name>A0ABW3T4A4_9CAUL</name>
<organism evidence="10 11">
    <name type="scientific">Phenylobacterium conjunctum</name>
    <dbReference type="NCBI Taxonomy" id="1298959"/>
    <lineage>
        <taxon>Bacteria</taxon>
        <taxon>Pseudomonadati</taxon>
        <taxon>Pseudomonadota</taxon>
        <taxon>Alphaproteobacteria</taxon>
        <taxon>Caulobacterales</taxon>
        <taxon>Caulobacteraceae</taxon>
        <taxon>Phenylobacterium</taxon>
    </lineage>
</organism>
<reference evidence="11" key="1">
    <citation type="journal article" date="2019" name="Int. J. Syst. Evol. Microbiol.">
        <title>The Global Catalogue of Microorganisms (GCM) 10K type strain sequencing project: providing services to taxonomists for standard genome sequencing and annotation.</title>
        <authorList>
            <consortium name="The Broad Institute Genomics Platform"/>
            <consortium name="The Broad Institute Genome Sequencing Center for Infectious Disease"/>
            <person name="Wu L."/>
            <person name="Ma J."/>
        </authorList>
    </citation>
    <scope>NUCLEOTIDE SEQUENCE [LARGE SCALE GENOMIC DNA]</scope>
    <source>
        <strain evidence="11">CCUG 55074</strain>
    </source>
</reference>
<evidence type="ECO:0000256" key="4">
    <source>
        <dbReference type="ARBA" id="ARBA00022679"/>
    </source>
</evidence>